<dbReference type="Gene3D" id="3.30.710.10">
    <property type="entry name" value="Potassium Channel Kv1.1, Chain A"/>
    <property type="match status" value="1"/>
</dbReference>
<protein>
    <recommendedName>
        <fullName evidence="1">BTB domain-containing protein</fullName>
    </recommendedName>
</protein>
<dbReference type="Proteomes" id="UP001642540">
    <property type="component" value="Unassembled WGS sequence"/>
</dbReference>
<dbReference type="Pfam" id="PF00651">
    <property type="entry name" value="BTB"/>
    <property type="match status" value="1"/>
</dbReference>
<sequence length="473" mass="53646">MLTGIVGQPSEILKYDFRGCKKARATKYKPTEGIDIRVSGVITPDFKSILGIDPTCGVNLEEKLFECKVGDFKLLYSLPTQIQEKREEDHRAYYINTNIKKRVCVLGSKLDMFINIKGGVKKAVFVLSHCKCFACKKPWVVNTEIPNSRTGTFEFETLSLKPVDMRLRFSHNQEVHDVELKFNPGVVDNFNMHEIESMNDDRSFLAVAYYCSVPLDSLPIIPFKLFVSGGQSDSVSNYSILDELDLESLNTSIEVTQVATVCNIDPENQRRFQQQSSAFKDLYEDKTNMDFVVVSMDMKSFHCHKMILCTRSPSFAAVLANGNVREGREGTIAVVENALATETFIKLIYFQNTGIDDLSFIGWVGALKLSYQHGVMDAVGTCANACLAKTGKLEWEDIKGLWDLYNFIKKRDTLQVIAVLKRSSIMALRRLILARKNKRVRPNEETADDSFNQAFRKYPCLENDLIVDLFKLM</sequence>
<comment type="caution">
    <text evidence="2">The sequence shown here is derived from an EMBL/GenBank/DDBJ whole genome shotgun (WGS) entry which is preliminary data.</text>
</comment>
<dbReference type="EMBL" id="CAXLJM020000036">
    <property type="protein sequence ID" value="CAL8105143.1"/>
    <property type="molecule type" value="Genomic_DNA"/>
</dbReference>
<feature type="domain" description="BTB" evidence="1">
    <location>
        <begin position="289"/>
        <end position="357"/>
    </location>
</feature>
<evidence type="ECO:0000259" key="1">
    <source>
        <dbReference type="PROSITE" id="PS50097"/>
    </source>
</evidence>
<dbReference type="InterPro" id="IPR000210">
    <property type="entry name" value="BTB/POZ_dom"/>
</dbReference>
<evidence type="ECO:0000313" key="3">
    <source>
        <dbReference type="Proteomes" id="UP001642540"/>
    </source>
</evidence>
<organism evidence="2 3">
    <name type="scientific">Orchesella dallaii</name>
    <dbReference type="NCBI Taxonomy" id="48710"/>
    <lineage>
        <taxon>Eukaryota</taxon>
        <taxon>Metazoa</taxon>
        <taxon>Ecdysozoa</taxon>
        <taxon>Arthropoda</taxon>
        <taxon>Hexapoda</taxon>
        <taxon>Collembola</taxon>
        <taxon>Entomobryomorpha</taxon>
        <taxon>Entomobryoidea</taxon>
        <taxon>Orchesellidae</taxon>
        <taxon>Orchesellinae</taxon>
        <taxon>Orchesella</taxon>
    </lineage>
</organism>
<dbReference type="PROSITE" id="PS50097">
    <property type="entry name" value="BTB"/>
    <property type="match status" value="1"/>
</dbReference>
<evidence type="ECO:0000313" key="2">
    <source>
        <dbReference type="EMBL" id="CAL8105143.1"/>
    </source>
</evidence>
<dbReference type="CDD" id="cd18186">
    <property type="entry name" value="BTB_POZ_ZBTB_KLHL-like"/>
    <property type="match status" value="1"/>
</dbReference>
<dbReference type="InterPro" id="IPR011333">
    <property type="entry name" value="SKP1/BTB/POZ_sf"/>
</dbReference>
<reference evidence="2 3" key="1">
    <citation type="submission" date="2024-08" db="EMBL/GenBank/DDBJ databases">
        <authorList>
            <person name="Cucini C."/>
            <person name="Frati F."/>
        </authorList>
    </citation>
    <scope>NUCLEOTIDE SEQUENCE [LARGE SCALE GENOMIC DNA]</scope>
</reference>
<accession>A0ABP1QMU2</accession>
<gene>
    <name evidence="2" type="ORF">ODALV1_LOCUS11969</name>
</gene>
<dbReference type="SUPFAM" id="SSF54695">
    <property type="entry name" value="POZ domain"/>
    <property type="match status" value="1"/>
</dbReference>
<name>A0ABP1QMU2_9HEXA</name>
<proteinExistence type="predicted"/>
<keyword evidence="3" id="KW-1185">Reference proteome</keyword>